<dbReference type="EMBL" id="LXQA010543974">
    <property type="protein sequence ID" value="MCI58311.1"/>
    <property type="molecule type" value="Genomic_DNA"/>
</dbReference>
<feature type="region of interest" description="Disordered" evidence="1">
    <location>
        <begin position="37"/>
        <end position="76"/>
    </location>
</feature>
<name>A0A392TB14_9FABA</name>
<proteinExistence type="predicted"/>
<evidence type="ECO:0000313" key="3">
    <source>
        <dbReference type="Proteomes" id="UP000265520"/>
    </source>
</evidence>
<organism evidence="2 3">
    <name type="scientific">Trifolium medium</name>
    <dbReference type="NCBI Taxonomy" id="97028"/>
    <lineage>
        <taxon>Eukaryota</taxon>
        <taxon>Viridiplantae</taxon>
        <taxon>Streptophyta</taxon>
        <taxon>Embryophyta</taxon>
        <taxon>Tracheophyta</taxon>
        <taxon>Spermatophyta</taxon>
        <taxon>Magnoliopsida</taxon>
        <taxon>eudicotyledons</taxon>
        <taxon>Gunneridae</taxon>
        <taxon>Pentapetalae</taxon>
        <taxon>rosids</taxon>
        <taxon>fabids</taxon>
        <taxon>Fabales</taxon>
        <taxon>Fabaceae</taxon>
        <taxon>Papilionoideae</taxon>
        <taxon>50 kb inversion clade</taxon>
        <taxon>NPAAA clade</taxon>
        <taxon>Hologalegina</taxon>
        <taxon>IRL clade</taxon>
        <taxon>Trifolieae</taxon>
        <taxon>Trifolium</taxon>
    </lineage>
</organism>
<dbReference type="AlphaFoldDB" id="A0A392TB14"/>
<comment type="caution">
    <text evidence="2">The sequence shown here is derived from an EMBL/GenBank/DDBJ whole genome shotgun (WGS) entry which is preliminary data.</text>
</comment>
<reference evidence="2 3" key="1">
    <citation type="journal article" date="2018" name="Front. Plant Sci.">
        <title>Red Clover (Trifolium pratense) and Zigzag Clover (T. medium) - A Picture of Genomic Similarities and Differences.</title>
        <authorList>
            <person name="Dluhosova J."/>
            <person name="Istvanek J."/>
            <person name="Nedelnik J."/>
            <person name="Repkova J."/>
        </authorList>
    </citation>
    <scope>NUCLEOTIDE SEQUENCE [LARGE SCALE GENOMIC DNA]</scope>
    <source>
        <strain evidence="3">cv. 10/8</strain>
        <tissue evidence="2">Leaf</tissue>
    </source>
</reference>
<evidence type="ECO:0000256" key="1">
    <source>
        <dbReference type="SAM" id="MobiDB-lite"/>
    </source>
</evidence>
<keyword evidence="3" id="KW-1185">Reference proteome</keyword>
<dbReference type="Proteomes" id="UP000265520">
    <property type="component" value="Unassembled WGS sequence"/>
</dbReference>
<accession>A0A392TB14</accession>
<sequence length="76" mass="8628">KRPKGKKELEVTQEVIISDSDGTDEDWREFLRTYKPHEFHSNASSSDGDDGTVTVESKRRVLKPSPDVGSRSKPKR</sequence>
<protein>
    <submittedName>
        <fullName evidence="2">Uncharacterized protein</fullName>
    </submittedName>
</protein>
<feature type="non-terminal residue" evidence="2">
    <location>
        <position position="1"/>
    </location>
</feature>
<evidence type="ECO:0000313" key="2">
    <source>
        <dbReference type="EMBL" id="MCI58311.1"/>
    </source>
</evidence>